<protein>
    <recommendedName>
        <fullName evidence="1">UPF0113 domain-containing protein</fullName>
    </recommendedName>
</protein>
<feature type="domain" description="UPF0113" evidence="1">
    <location>
        <begin position="129"/>
        <end position="178"/>
    </location>
</feature>
<accession>A0AAQ4CMW4</accession>
<dbReference type="EMBL" id="AP025226">
    <property type="protein sequence ID" value="BDB97145.1"/>
    <property type="molecule type" value="Genomic_DNA"/>
</dbReference>
<dbReference type="InterPro" id="IPR005155">
    <property type="entry name" value="UPF0113_PUA"/>
</dbReference>
<sequence>MSFKKGMKLRVNFASYNLVKGILLPIFNKYNCIDKLPEFIDNRIFFILEGKYNQLMMINTDNINLLSQILKNLSSINFYPYSIGVPIITFNSLNIKPTIALGRYLVNICKNKVEIPDPQLIYKIIYGKSIIINSKKLYNDAIIVDNKNNFIAYAKLVQIDEKRTRVIPIKDIGWYLRRGG</sequence>
<organism evidence="2 3">
    <name type="scientific">Saccharolobus caldissimus</name>
    <dbReference type="NCBI Taxonomy" id="1702097"/>
    <lineage>
        <taxon>Archaea</taxon>
        <taxon>Thermoproteota</taxon>
        <taxon>Thermoprotei</taxon>
        <taxon>Sulfolobales</taxon>
        <taxon>Sulfolobaceae</taxon>
        <taxon>Saccharolobus</taxon>
    </lineage>
</organism>
<dbReference type="Proteomes" id="UP001319921">
    <property type="component" value="Chromosome"/>
</dbReference>
<reference evidence="2 3" key="1">
    <citation type="journal article" date="2022" name="Microbiol. Resour. Announc.">
        <title>Complete Genome Sequence of the Hyperthermophilic and Acidophilic Archaeon Saccharolobus caldissimus Strain HS-3T.</title>
        <authorList>
            <person name="Sakai H.D."/>
            <person name="Kurosawa N."/>
        </authorList>
    </citation>
    <scope>NUCLEOTIDE SEQUENCE [LARGE SCALE GENOMIC DNA]</scope>
    <source>
        <strain evidence="2 3">JCM32116</strain>
    </source>
</reference>
<dbReference type="KEGG" id="scas:SACC_01620"/>
<proteinExistence type="predicted"/>
<dbReference type="RefSeq" id="WP_229571172.1">
    <property type="nucleotide sequence ID" value="NZ_AP025226.1"/>
</dbReference>
<evidence type="ECO:0000313" key="2">
    <source>
        <dbReference type="EMBL" id="BDB97145.1"/>
    </source>
</evidence>
<gene>
    <name evidence="2" type="ORF">SACC_01620</name>
</gene>
<evidence type="ECO:0000259" key="1">
    <source>
        <dbReference type="Pfam" id="PF03657"/>
    </source>
</evidence>
<name>A0AAQ4CMW4_9CREN</name>
<evidence type="ECO:0000313" key="3">
    <source>
        <dbReference type="Proteomes" id="UP001319921"/>
    </source>
</evidence>
<dbReference type="GeneID" id="68864881"/>
<dbReference type="AlphaFoldDB" id="A0AAQ4CMW4"/>
<dbReference type="Pfam" id="PF03657">
    <property type="entry name" value="UPF0113"/>
    <property type="match status" value="1"/>
</dbReference>
<keyword evidence="3" id="KW-1185">Reference proteome</keyword>